<dbReference type="GO" id="GO:0009055">
    <property type="term" value="F:electron transfer activity"/>
    <property type="evidence" value="ECO:0007669"/>
    <property type="project" value="InterPro"/>
</dbReference>
<feature type="domain" description="DUF1549" evidence="1">
    <location>
        <begin position="163"/>
        <end position="369"/>
    </location>
</feature>
<accession>A0A5K7XJ34</accession>
<dbReference type="AlphaFoldDB" id="A0A5K7XJ34"/>
<dbReference type="GO" id="GO:0020037">
    <property type="term" value="F:heme binding"/>
    <property type="evidence" value="ECO:0007669"/>
    <property type="project" value="InterPro"/>
</dbReference>
<evidence type="ECO:0000259" key="1">
    <source>
        <dbReference type="Pfam" id="PF07583"/>
    </source>
</evidence>
<dbReference type="EMBL" id="AP021861">
    <property type="protein sequence ID" value="BBO34396.1"/>
    <property type="molecule type" value="Genomic_DNA"/>
</dbReference>
<evidence type="ECO:0000313" key="4">
    <source>
        <dbReference type="EMBL" id="BBO34396.1"/>
    </source>
</evidence>
<dbReference type="Pfam" id="PF07583">
    <property type="entry name" value="PSCyt2"/>
    <property type="match status" value="1"/>
</dbReference>
<organism evidence="4 5">
    <name type="scientific">Lacipirellula parvula</name>
    <dbReference type="NCBI Taxonomy" id="2650471"/>
    <lineage>
        <taxon>Bacteria</taxon>
        <taxon>Pseudomonadati</taxon>
        <taxon>Planctomycetota</taxon>
        <taxon>Planctomycetia</taxon>
        <taxon>Pirellulales</taxon>
        <taxon>Lacipirellulaceae</taxon>
        <taxon>Lacipirellula</taxon>
    </lineage>
</organism>
<protein>
    <recommendedName>
        <fullName evidence="6">Cytochrome c domain-containing protein</fullName>
    </recommendedName>
</protein>
<name>A0A5K7XJ34_9BACT</name>
<sequence length="804" mass="90194">MGADGTRTRGHRAPGGGKLLAISNWAAALAFACCGSAAIAAEAPSYNRDVRPILSDRCFACHGPDSGNRAAELRLDTEEGAHEWAIMAGDAESSEVINRVATDDPDLQMPPLEAKKPRLTEREIDILRRWIDAGAKYEPHWAYVPPVRRELPAVKQADWPRNEIDAFVLARLEAEGIAPSPVADRATLARRVYFDLTGLPPTPAQVDEFVNDALPDAYEQLVDRLLASEAYGERMASWWFDLVRYANTVGYHGDQEHRITPYRDYVIKSFNDNLPFDQFTVEQLAGDLLPNPTMWQQVASGYNRLLQTTHEGGAQDAEYRAKHLADRVRNVSETWLGASVGCAECHDHKFDPYTSEDFYSLGAIFADVDQYGSFEKVSKNTTPTERPPEMLAWTLPTYRKIAELDAKIAELEKGLVGTLNAKWPQQQKRLVKLRTERAKLEGEFEPTMITAATTPREVRILPRGNWMDQSGKVVAPRVPAFMGEIETDRRVSRLDLARWLVSRENPLTARVEINRLWQRLFGVGLSKTVLDLGSQGEWPANQELLDWLAVEFMESGWDVKHMMRLMVTSAAYQQSSLPREELEAIDPENRLLARQSRFRLDAEEIRDNALAVSGLLVMQTGGGVSRPYQPAGYYAPLNFPEREYQPTLDSAQFRRSVYVHWQRQFLHPWLLAFDAPTREECTAQRPISNTPSAALVLLNDPSFVEAARALATRALTSNAASDAGRLEWAWRTAVGRAPHVEELELLQQLLTKHRNHFAANPDEAAALLRVGMTKADPKLAPAELAAWTSVSRALLNLNETISRN</sequence>
<dbReference type="InterPro" id="IPR036909">
    <property type="entry name" value="Cyt_c-like_dom_sf"/>
</dbReference>
<keyword evidence="5" id="KW-1185">Reference proteome</keyword>
<evidence type="ECO:0000259" key="3">
    <source>
        <dbReference type="Pfam" id="PF07635"/>
    </source>
</evidence>
<dbReference type="InterPro" id="IPR011429">
    <property type="entry name" value="Cyt_c_Planctomycete-type"/>
</dbReference>
<evidence type="ECO:0000313" key="5">
    <source>
        <dbReference type="Proteomes" id="UP000326837"/>
    </source>
</evidence>
<dbReference type="PANTHER" id="PTHR35889:SF3">
    <property type="entry name" value="F-BOX DOMAIN-CONTAINING PROTEIN"/>
    <property type="match status" value="1"/>
</dbReference>
<evidence type="ECO:0008006" key="6">
    <source>
        <dbReference type="Google" id="ProtNLM"/>
    </source>
</evidence>
<dbReference type="InterPro" id="IPR022655">
    <property type="entry name" value="DUF1553"/>
</dbReference>
<dbReference type="PANTHER" id="PTHR35889">
    <property type="entry name" value="CYCLOINULO-OLIGOSACCHARIDE FRUCTANOTRANSFERASE-RELATED"/>
    <property type="match status" value="1"/>
</dbReference>
<dbReference type="InterPro" id="IPR011444">
    <property type="entry name" value="DUF1549"/>
</dbReference>
<dbReference type="Proteomes" id="UP000326837">
    <property type="component" value="Chromosome"/>
</dbReference>
<reference evidence="5" key="1">
    <citation type="submission" date="2019-10" db="EMBL/GenBank/DDBJ databases">
        <title>Lacipirellula parvula gen. nov., sp. nov., representing a lineage of planctomycetes widespread in freshwater anoxic habitats, and description of the family Lacipirellulaceae.</title>
        <authorList>
            <person name="Dedysh S.N."/>
            <person name="Kulichevskaya I.S."/>
            <person name="Beletsky A.V."/>
            <person name="Rakitin A.L."/>
            <person name="Mardanov A.V."/>
            <person name="Ivanova A.A."/>
            <person name="Saltykova V.X."/>
            <person name="Rijpstra W.I.C."/>
            <person name="Sinninghe Damste J.S."/>
            <person name="Ravin N.V."/>
        </authorList>
    </citation>
    <scope>NUCLEOTIDE SEQUENCE [LARGE SCALE GENOMIC DNA]</scope>
    <source>
        <strain evidence="5">PX69</strain>
    </source>
</reference>
<dbReference type="Pfam" id="PF07635">
    <property type="entry name" value="PSCyt1"/>
    <property type="match status" value="1"/>
</dbReference>
<feature type="domain" description="Cytochrome C Planctomycete-type" evidence="3">
    <location>
        <begin position="58"/>
        <end position="112"/>
    </location>
</feature>
<proteinExistence type="predicted"/>
<gene>
    <name evidence="4" type="ORF">PLANPX_4008</name>
</gene>
<dbReference type="Pfam" id="PF07587">
    <property type="entry name" value="PSD1"/>
    <property type="match status" value="1"/>
</dbReference>
<dbReference type="SUPFAM" id="SSF46626">
    <property type="entry name" value="Cytochrome c"/>
    <property type="match status" value="1"/>
</dbReference>
<dbReference type="PROSITE" id="PS51257">
    <property type="entry name" value="PROKAR_LIPOPROTEIN"/>
    <property type="match status" value="1"/>
</dbReference>
<dbReference type="RefSeq" id="WP_198421757.1">
    <property type="nucleotide sequence ID" value="NZ_AP021861.1"/>
</dbReference>
<dbReference type="KEGG" id="lpav:PLANPX_4008"/>
<evidence type="ECO:0000259" key="2">
    <source>
        <dbReference type="Pfam" id="PF07587"/>
    </source>
</evidence>
<feature type="domain" description="DUF1553" evidence="2">
    <location>
        <begin position="493"/>
        <end position="749"/>
    </location>
</feature>